<reference evidence="1 2" key="1">
    <citation type="submission" date="2016-11" db="EMBL/GenBank/DDBJ databases">
        <authorList>
            <person name="Jaros S."/>
            <person name="Januszkiewicz K."/>
            <person name="Wedrychowicz H."/>
        </authorList>
    </citation>
    <scope>NUCLEOTIDE SEQUENCE [LARGE SCALE GENOMIC DNA]</scope>
    <source>
        <strain evidence="1 2">DSM 44666</strain>
    </source>
</reference>
<keyword evidence="2" id="KW-1185">Reference proteome</keyword>
<gene>
    <name evidence="1" type="ORF">SAMN05444392_12420</name>
</gene>
<dbReference type="RefSeq" id="WP_073158588.1">
    <property type="nucleotide sequence ID" value="NZ_FQVL01000024.1"/>
</dbReference>
<evidence type="ECO:0000313" key="2">
    <source>
        <dbReference type="Proteomes" id="UP000184476"/>
    </source>
</evidence>
<dbReference type="EMBL" id="FQVL01000024">
    <property type="protein sequence ID" value="SHF42271.1"/>
    <property type="molecule type" value="Genomic_DNA"/>
</dbReference>
<name>A0A1M5BIE8_9BACL</name>
<organism evidence="1 2">
    <name type="scientific">Seinonella peptonophila</name>
    <dbReference type="NCBI Taxonomy" id="112248"/>
    <lineage>
        <taxon>Bacteria</taxon>
        <taxon>Bacillati</taxon>
        <taxon>Bacillota</taxon>
        <taxon>Bacilli</taxon>
        <taxon>Bacillales</taxon>
        <taxon>Thermoactinomycetaceae</taxon>
        <taxon>Seinonella</taxon>
    </lineage>
</organism>
<proteinExistence type="predicted"/>
<dbReference type="AlphaFoldDB" id="A0A1M5BIE8"/>
<evidence type="ECO:0000313" key="1">
    <source>
        <dbReference type="EMBL" id="SHF42271.1"/>
    </source>
</evidence>
<dbReference type="Proteomes" id="UP000184476">
    <property type="component" value="Unassembled WGS sequence"/>
</dbReference>
<sequence length="119" mass="14114">MKKFDLIQINKLLTGNALSIEIKSTSKKRRAFIKIKAYVPNGKMSKFLNADKSNVRFLFRKYEIETKYIENDLDVSEEELYDAIFINNIQSLNELEKEVSKYIDDFSNFDNEWKFDNPL</sequence>
<dbReference type="STRING" id="112248.SAMN05444392_12420"/>
<accession>A0A1M5BIE8</accession>
<protein>
    <submittedName>
        <fullName evidence="1">Uncharacterized protein</fullName>
    </submittedName>
</protein>